<keyword evidence="6" id="KW-0472">Membrane</keyword>
<feature type="chain" id="PRO_5001691469" description="Transporter" evidence="8">
    <location>
        <begin position="25"/>
        <end position="423"/>
    </location>
</feature>
<evidence type="ECO:0000256" key="5">
    <source>
        <dbReference type="ARBA" id="ARBA00022692"/>
    </source>
</evidence>
<dbReference type="GeneID" id="90983376"/>
<evidence type="ECO:0000256" key="8">
    <source>
        <dbReference type="SAM" id="SignalP"/>
    </source>
</evidence>
<dbReference type="PIRSF" id="PIRSF001892">
    <property type="entry name" value="CyaE"/>
    <property type="match status" value="1"/>
</dbReference>
<evidence type="ECO:0000313" key="9">
    <source>
        <dbReference type="EMBL" id="KEJ92501.1"/>
    </source>
</evidence>
<dbReference type="SUPFAM" id="SSF56954">
    <property type="entry name" value="Outer membrane efflux proteins (OEP)"/>
    <property type="match status" value="1"/>
</dbReference>
<evidence type="ECO:0000256" key="3">
    <source>
        <dbReference type="ARBA" id="ARBA00022448"/>
    </source>
</evidence>
<reference evidence="9 10" key="1">
    <citation type="submission" date="2014-04" db="EMBL/GenBank/DDBJ databases">
        <title>Draft Genome Sequence of Synergistes jonesii.</title>
        <authorList>
            <person name="Coil D.A."/>
            <person name="Eisen J.A."/>
            <person name="Holland-Moritz H.E."/>
        </authorList>
    </citation>
    <scope>NUCLEOTIDE SEQUENCE [LARGE SCALE GENOMIC DNA]</scope>
    <source>
        <strain evidence="9 10">78-1</strain>
    </source>
</reference>
<evidence type="ECO:0000256" key="2">
    <source>
        <dbReference type="ARBA" id="ARBA00007613"/>
    </source>
</evidence>
<feature type="signal peptide" evidence="8">
    <location>
        <begin position="1"/>
        <end position="24"/>
    </location>
</feature>
<comment type="similarity">
    <text evidence="2">Belongs to the outer membrane factor (OMF) (TC 1.B.17) family.</text>
</comment>
<dbReference type="Gene3D" id="1.20.1600.10">
    <property type="entry name" value="Outer membrane efflux proteins (OEP)"/>
    <property type="match status" value="1"/>
</dbReference>
<comment type="caution">
    <text evidence="9">The sequence shown here is derived from an EMBL/GenBank/DDBJ whole genome shotgun (WGS) entry which is preliminary data.</text>
</comment>
<dbReference type="EMBL" id="JMKI01000026">
    <property type="protein sequence ID" value="KEJ92501.1"/>
    <property type="molecule type" value="Genomic_DNA"/>
</dbReference>
<dbReference type="Pfam" id="PF02321">
    <property type="entry name" value="OEP"/>
    <property type="match status" value="2"/>
</dbReference>
<dbReference type="eggNOG" id="COG1538">
    <property type="taxonomic scope" value="Bacteria"/>
</dbReference>
<evidence type="ECO:0000256" key="1">
    <source>
        <dbReference type="ARBA" id="ARBA00004442"/>
    </source>
</evidence>
<dbReference type="InterPro" id="IPR003423">
    <property type="entry name" value="OMP_efflux"/>
</dbReference>
<protein>
    <recommendedName>
        <fullName evidence="11">Transporter</fullName>
    </recommendedName>
</protein>
<keyword evidence="3" id="KW-0813">Transport</keyword>
<keyword evidence="10" id="KW-1185">Reference proteome</keyword>
<dbReference type="InterPro" id="IPR028351">
    <property type="entry name" value="CyaE"/>
</dbReference>
<keyword evidence="5" id="KW-0812">Transmembrane</keyword>
<dbReference type="InterPro" id="IPR051906">
    <property type="entry name" value="TolC-like"/>
</dbReference>
<gene>
    <name evidence="9" type="ORF">EH55_03305</name>
</gene>
<dbReference type="STRING" id="2754.EH55_03305"/>
<dbReference type="PANTHER" id="PTHR30026:SF20">
    <property type="entry name" value="OUTER MEMBRANE PROTEIN TOLC"/>
    <property type="match status" value="1"/>
</dbReference>
<dbReference type="Proteomes" id="UP000027665">
    <property type="component" value="Unassembled WGS sequence"/>
</dbReference>
<dbReference type="AlphaFoldDB" id="A0A073ISR9"/>
<dbReference type="GO" id="GO:0015288">
    <property type="term" value="F:porin activity"/>
    <property type="evidence" value="ECO:0007669"/>
    <property type="project" value="TreeGrafter"/>
</dbReference>
<organism evidence="9 10">
    <name type="scientific">Synergistes jonesii</name>
    <dbReference type="NCBI Taxonomy" id="2754"/>
    <lineage>
        <taxon>Bacteria</taxon>
        <taxon>Thermotogati</taxon>
        <taxon>Synergistota</taxon>
        <taxon>Synergistia</taxon>
        <taxon>Synergistales</taxon>
        <taxon>Synergistaceae</taxon>
        <taxon>Synergistes</taxon>
    </lineage>
</organism>
<keyword evidence="8" id="KW-0732">Signal</keyword>
<dbReference type="OrthoDB" id="9772436at2"/>
<name>A0A073ISR9_9BACT</name>
<evidence type="ECO:0000256" key="7">
    <source>
        <dbReference type="ARBA" id="ARBA00023237"/>
    </source>
</evidence>
<keyword evidence="7" id="KW-0998">Cell outer membrane</keyword>
<dbReference type="PANTHER" id="PTHR30026">
    <property type="entry name" value="OUTER MEMBRANE PROTEIN TOLC"/>
    <property type="match status" value="1"/>
</dbReference>
<evidence type="ECO:0000256" key="4">
    <source>
        <dbReference type="ARBA" id="ARBA00022452"/>
    </source>
</evidence>
<sequence>MKIKIFKWPAAFAIAALFAGAAWAETLMLSECLAEAMSKNPDLTAYGEKIAAQRAAIGKAASTGRLQLSAGTSYTRRGTGLTNENNDGSYSTNVSAEQSISDWGRREARVAGAKLSTEAAEADLLAQRDTVVRNVCLAYYGLNRATRENQVAQTRCDNFEKRLKWARSYYEVGTKAKIEVTKAEADLASSKLAVVQTQASMAKFRAELANAMGEPMREIGAVEDLLDYQEWDMSLEEAAKRAQQGRPELAAKQKRVEYAKTNLTVQMKGLSPSLSASAGYGLGASSPFEDGEWSTKISLSVPITDGGLTKSNIEQAEAELRTAQAELRSLSNSVALEVREAWEALREAKESLASSTEAERSAKATLDLAEGRYAAGVGDNLEISDAVDSYASASAKRVLALYDCKAARLDLEKAIGGLNYGER</sequence>
<keyword evidence="4" id="KW-1134">Transmembrane beta strand</keyword>
<proteinExistence type="inferred from homology"/>
<comment type="subcellular location">
    <subcellularLocation>
        <location evidence="1">Cell outer membrane</location>
    </subcellularLocation>
</comment>
<evidence type="ECO:0008006" key="11">
    <source>
        <dbReference type="Google" id="ProtNLM"/>
    </source>
</evidence>
<evidence type="ECO:0000256" key="6">
    <source>
        <dbReference type="ARBA" id="ARBA00023136"/>
    </source>
</evidence>
<dbReference type="GO" id="GO:1990281">
    <property type="term" value="C:efflux pump complex"/>
    <property type="evidence" value="ECO:0007669"/>
    <property type="project" value="TreeGrafter"/>
</dbReference>
<dbReference type="RefSeq" id="WP_037975602.1">
    <property type="nucleotide sequence ID" value="NZ_JMKI01000026.1"/>
</dbReference>
<accession>A0A073ISR9</accession>
<dbReference type="GO" id="GO:0015562">
    <property type="term" value="F:efflux transmembrane transporter activity"/>
    <property type="evidence" value="ECO:0007669"/>
    <property type="project" value="InterPro"/>
</dbReference>
<dbReference type="GO" id="GO:0009279">
    <property type="term" value="C:cell outer membrane"/>
    <property type="evidence" value="ECO:0007669"/>
    <property type="project" value="UniProtKB-SubCell"/>
</dbReference>
<evidence type="ECO:0000313" key="10">
    <source>
        <dbReference type="Proteomes" id="UP000027665"/>
    </source>
</evidence>